<protein>
    <submittedName>
        <fullName evidence="1">CLUMA_CG007855, isoform A</fullName>
    </submittedName>
</protein>
<sequence length="110" mass="13306">MQLEHYIQLLHSGEFRQFDYRWKNLARYNMTTPPRYNLEAITIPIYIYTGKEDLLISPIDVNRLVRTLPNVQHYELVRNYNHIDFTYAKSARKNVYKKILGFIENPKENQ</sequence>
<accession>A0A1J1I413</accession>
<dbReference type="Proteomes" id="UP000183832">
    <property type="component" value="Unassembled WGS sequence"/>
</dbReference>
<dbReference type="Gene3D" id="3.40.50.1820">
    <property type="entry name" value="alpha/beta hydrolase"/>
    <property type="match status" value="1"/>
</dbReference>
<organism evidence="1 2">
    <name type="scientific">Clunio marinus</name>
    <dbReference type="NCBI Taxonomy" id="568069"/>
    <lineage>
        <taxon>Eukaryota</taxon>
        <taxon>Metazoa</taxon>
        <taxon>Ecdysozoa</taxon>
        <taxon>Arthropoda</taxon>
        <taxon>Hexapoda</taxon>
        <taxon>Insecta</taxon>
        <taxon>Pterygota</taxon>
        <taxon>Neoptera</taxon>
        <taxon>Endopterygota</taxon>
        <taxon>Diptera</taxon>
        <taxon>Nematocera</taxon>
        <taxon>Chironomoidea</taxon>
        <taxon>Chironomidae</taxon>
        <taxon>Clunio</taxon>
    </lineage>
</organism>
<proteinExistence type="predicted"/>
<dbReference type="AlphaFoldDB" id="A0A1J1I413"/>
<dbReference type="InterPro" id="IPR029058">
    <property type="entry name" value="AB_hydrolase_fold"/>
</dbReference>
<evidence type="ECO:0000313" key="2">
    <source>
        <dbReference type="Proteomes" id="UP000183832"/>
    </source>
</evidence>
<keyword evidence="2" id="KW-1185">Reference proteome</keyword>
<dbReference type="OrthoDB" id="9974421at2759"/>
<dbReference type="STRING" id="568069.A0A1J1I413"/>
<dbReference type="SUPFAM" id="SSF53474">
    <property type="entry name" value="alpha/beta-Hydrolases"/>
    <property type="match status" value="1"/>
</dbReference>
<name>A0A1J1I413_9DIPT</name>
<gene>
    <name evidence="1" type="ORF">CLUMA_CG007855</name>
</gene>
<reference evidence="1 2" key="1">
    <citation type="submission" date="2015-04" db="EMBL/GenBank/DDBJ databases">
        <authorList>
            <person name="Syromyatnikov M.Y."/>
            <person name="Popov V.N."/>
        </authorList>
    </citation>
    <scope>NUCLEOTIDE SEQUENCE [LARGE SCALE GENOMIC DNA]</scope>
</reference>
<evidence type="ECO:0000313" key="1">
    <source>
        <dbReference type="EMBL" id="CRK94340.1"/>
    </source>
</evidence>
<dbReference type="EMBL" id="CVRI01000038">
    <property type="protein sequence ID" value="CRK94340.1"/>
    <property type="molecule type" value="Genomic_DNA"/>
</dbReference>
<dbReference type="PANTHER" id="PTHR11005">
    <property type="entry name" value="LYSOSOMAL ACID LIPASE-RELATED"/>
    <property type="match status" value="1"/>
</dbReference>